<dbReference type="GeneID" id="79265423"/>
<reference evidence="2 3" key="1">
    <citation type="journal article" date="2019" name="Int. J. Syst. Evol. Microbiol.">
        <title>The Global Catalogue of Microorganisms (GCM) 10K type strain sequencing project: providing services to taxonomists for standard genome sequencing and annotation.</title>
        <authorList>
            <consortium name="The Broad Institute Genomics Platform"/>
            <consortium name="The Broad Institute Genome Sequencing Center for Infectious Disease"/>
            <person name="Wu L."/>
            <person name="Ma J."/>
        </authorList>
    </citation>
    <scope>NUCLEOTIDE SEQUENCE [LARGE SCALE GENOMIC DNA]</scope>
    <source>
        <strain evidence="2 3">DT85</strain>
    </source>
</reference>
<evidence type="ECO:0000256" key="1">
    <source>
        <dbReference type="SAM" id="MobiDB-lite"/>
    </source>
</evidence>
<organism evidence="2 3">
    <name type="scientific">Halosegnis marinus</name>
    <dbReference type="NCBI Taxonomy" id="3034023"/>
    <lineage>
        <taxon>Archaea</taxon>
        <taxon>Methanobacteriati</taxon>
        <taxon>Methanobacteriota</taxon>
        <taxon>Stenosarchaea group</taxon>
        <taxon>Halobacteria</taxon>
        <taxon>Halobacteriales</taxon>
        <taxon>Natronomonadaceae</taxon>
        <taxon>Halosegnis</taxon>
    </lineage>
</organism>
<feature type="region of interest" description="Disordered" evidence="1">
    <location>
        <begin position="1"/>
        <end position="34"/>
    </location>
</feature>
<dbReference type="Proteomes" id="UP001596398">
    <property type="component" value="Unassembled WGS sequence"/>
</dbReference>
<comment type="caution">
    <text evidence="2">The sequence shown here is derived from an EMBL/GenBank/DDBJ whole genome shotgun (WGS) entry which is preliminary data.</text>
</comment>
<gene>
    <name evidence="2" type="ORF">ACFQJ4_00390</name>
</gene>
<proteinExistence type="predicted"/>
<evidence type="ECO:0000313" key="2">
    <source>
        <dbReference type="EMBL" id="MFC7233765.1"/>
    </source>
</evidence>
<keyword evidence="3" id="KW-1185">Reference proteome</keyword>
<accession>A0ABD5ZKB7</accession>
<dbReference type="EMBL" id="JBHTAP010000001">
    <property type="protein sequence ID" value="MFC7233765.1"/>
    <property type="molecule type" value="Genomic_DNA"/>
</dbReference>
<dbReference type="AlphaFoldDB" id="A0ABD5ZKB7"/>
<sequence length="53" mass="5455">MEFTDDPYEYGDATTDGGLGGDDTPEGCENGGDAVIVDGTAVSYRSYKGRDGG</sequence>
<protein>
    <submittedName>
        <fullName evidence="2">Uncharacterized protein</fullName>
    </submittedName>
</protein>
<name>A0ABD5ZKB7_9EURY</name>
<evidence type="ECO:0000313" key="3">
    <source>
        <dbReference type="Proteomes" id="UP001596398"/>
    </source>
</evidence>
<dbReference type="RefSeq" id="WP_276234761.1">
    <property type="nucleotide sequence ID" value="NZ_CP119802.1"/>
</dbReference>